<feature type="transmembrane region" description="Helical" evidence="1">
    <location>
        <begin position="153"/>
        <end position="175"/>
    </location>
</feature>
<dbReference type="Proteomes" id="UP000600865">
    <property type="component" value="Unassembled WGS sequence"/>
</dbReference>
<dbReference type="AlphaFoldDB" id="A0A918KLC0"/>
<feature type="transmembrane region" description="Helical" evidence="1">
    <location>
        <begin position="20"/>
        <end position="38"/>
    </location>
</feature>
<evidence type="ECO:0000256" key="1">
    <source>
        <dbReference type="SAM" id="Phobius"/>
    </source>
</evidence>
<feature type="transmembrane region" description="Helical" evidence="1">
    <location>
        <begin position="91"/>
        <end position="116"/>
    </location>
</feature>
<organism evidence="2 3">
    <name type="scientific">Litorimonas cladophorae</name>
    <dbReference type="NCBI Taxonomy" id="1220491"/>
    <lineage>
        <taxon>Bacteria</taxon>
        <taxon>Pseudomonadati</taxon>
        <taxon>Pseudomonadota</taxon>
        <taxon>Alphaproteobacteria</taxon>
        <taxon>Maricaulales</taxon>
        <taxon>Robiginitomaculaceae</taxon>
    </lineage>
</organism>
<proteinExistence type="predicted"/>
<feature type="transmembrane region" description="Helical" evidence="1">
    <location>
        <begin position="58"/>
        <end position="79"/>
    </location>
</feature>
<evidence type="ECO:0000313" key="2">
    <source>
        <dbReference type="EMBL" id="GGX67367.1"/>
    </source>
</evidence>
<keyword evidence="3" id="KW-1185">Reference proteome</keyword>
<name>A0A918KLC0_9PROT</name>
<dbReference type="EMBL" id="BMYV01000002">
    <property type="protein sequence ID" value="GGX67367.1"/>
    <property type="molecule type" value="Genomic_DNA"/>
</dbReference>
<keyword evidence="1" id="KW-0812">Transmembrane</keyword>
<reference evidence="2 3" key="1">
    <citation type="journal article" date="2014" name="Int. J. Syst. Evol. Microbiol.">
        <title>Complete genome sequence of Corynebacterium casei LMG S-19264T (=DSM 44701T), isolated from a smear-ripened cheese.</title>
        <authorList>
            <consortium name="US DOE Joint Genome Institute (JGI-PGF)"/>
            <person name="Walter F."/>
            <person name="Albersmeier A."/>
            <person name="Kalinowski J."/>
            <person name="Ruckert C."/>
        </authorList>
    </citation>
    <scope>NUCLEOTIDE SEQUENCE [LARGE SCALE GENOMIC DNA]</scope>
    <source>
        <strain evidence="2 3">KCTC 23968</strain>
    </source>
</reference>
<keyword evidence="1" id="KW-1133">Transmembrane helix</keyword>
<keyword evidence="1" id="KW-0472">Membrane</keyword>
<gene>
    <name evidence="2" type="ORF">GCM10011309_16330</name>
</gene>
<comment type="caution">
    <text evidence="2">The sequence shown here is derived from an EMBL/GenBank/DDBJ whole genome shotgun (WGS) entry which is preliminary data.</text>
</comment>
<sequence length="188" mass="20604">MTAIKKMQAGRETKMLRGAMWACAIPIIFGFGFVYLAVDIAVGHTRQTSILMMISPVAYPALCLFILSPLTAWLSCGWLRRIDDPAKLSQWRISFVTALVIATGLQLLMTLGYGLFLDYQFKAFFTSASDSLAEAGVDSDAFADVPSGYSTSAIYNAVLWIILTAPFCAAGASIFQRVTKFPEDRTVF</sequence>
<protein>
    <submittedName>
        <fullName evidence="2">Uncharacterized protein</fullName>
    </submittedName>
</protein>
<dbReference type="RefSeq" id="WP_189584162.1">
    <property type="nucleotide sequence ID" value="NZ_BMYV01000002.1"/>
</dbReference>
<evidence type="ECO:0000313" key="3">
    <source>
        <dbReference type="Proteomes" id="UP000600865"/>
    </source>
</evidence>
<accession>A0A918KLC0</accession>